<feature type="compositionally biased region" description="Polar residues" evidence="1">
    <location>
        <begin position="12"/>
        <end position="23"/>
    </location>
</feature>
<feature type="region of interest" description="Disordered" evidence="1">
    <location>
        <begin position="1"/>
        <end position="28"/>
    </location>
</feature>
<comment type="caution">
    <text evidence="2">The sequence shown here is derived from an EMBL/GenBank/DDBJ whole genome shotgun (WGS) entry which is preliminary data.</text>
</comment>
<sequence length="44" mass="4738">MIVPCGGENDWKSNTGPESNEGINMNKVGNEDNQQAIAFCKLIA</sequence>
<gene>
    <name evidence="2" type="ORF">RchiOBHm_Chr3g0471141</name>
</gene>
<reference evidence="2 3" key="1">
    <citation type="journal article" date="2018" name="Nat. Genet.">
        <title>The Rosa genome provides new insights in the design of modern roses.</title>
        <authorList>
            <person name="Bendahmane M."/>
        </authorList>
    </citation>
    <scope>NUCLEOTIDE SEQUENCE [LARGE SCALE GENOMIC DNA]</scope>
    <source>
        <strain evidence="3">cv. Old Blush</strain>
    </source>
</reference>
<evidence type="ECO:0000313" key="2">
    <source>
        <dbReference type="EMBL" id="PRQ43689.1"/>
    </source>
</evidence>
<dbReference type="AlphaFoldDB" id="A0A2P6RB84"/>
<dbReference type="Proteomes" id="UP000238479">
    <property type="component" value="Chromosome 3"/>
</dbReference>
<proteinExistence type="predicted"/>
<name>A0A2P6RB84_ROSCH</name>
<evidence type="ECO:0000256" key="1">
    <source>
        <dbReference type="SAM" id="MobiDB-lite"/>
    </source>
</evidence>
<protein>
    <submittedName>
        <fullName evidence="2">Uncharacterized protein</fullName>
    </submittedName>
</protein>
<dbReference type="Gramene" id="PRQ43689">
    <property type="protein sequence ID" value="PRQ43689"/>
    <property type="gene ID" value="RchiOBHm_Chr3g0471141"/>
</dbReference>
<dbReference type="EMBL" id="PDCK01000041">
    <property type="protein sequence ID" value="PRQ43689.1"/>
    <property type="molecule type" value="Genomic_DNA"/>
</dbReference>
<accession>A0A2P6RB84</accession>
<evidence type="ECO:0000313" key="3">
    <source>
        <dbReference type="Proteomes" id="UP000238479"/>
    </source>
</evidence>
<keyword evidence="3" id="KW-1185">Reference proteome</keyword>
<organism evidence="2 3">
    <name type="scientific">Rosa chinensis</name>
    <name type="common">China rose</name>
    <dbReference type="NCBI Taxonomy" id="74649"/>
    <lineage>
        <taxon>Eukaryota</taxon>
        <taxon>Viridiplantae</taxon>
        <taxon>Streptophyta</taxon>
        <taxon>Embryophyta</taxon>
        <taxon>Tracheophyta</taxon>
        <taxon>Spermatophyta</taxon>
        <taxon>Magnoliopsida</taxon>
        <taxon>eudicotyledons</taxon>
        <taxon>Gunneridae</taxon>
        <taxon>Pentapetalae</taxon>
        <taxon>rosids</taxon>
        <taxon>fabids</taxon>
        <taxon>Rosales</taxon>
        <taxon>Rosaceae</taxon>
        <taxon>Rosoideae</taxon>
        <taxon>Rosoideae incertae sedis</taxon>
        <taxon>Rosa</taxon>
    </lineage>
</organism>